<dbReference type="PANTHER" id="PTHR32308">
    <property type="entry name" value="LYASE BETA SUBUNIT, PUTATIVE (AFU_ORTHOLOGUE AFUA_4G13030)-RELATED"/>
    <property type="match status" value="1"/>
</dbReference>
<dbReference type="AlphaFoldDB" id="A0ABD5PIR3"/>
<dbReference type="SUPFAM" id="SSF51621">
    <property type="entry name" value="Phosphoenolpyruvate/pyruvate domain"/>
    <property type="match status" value="1"/>
</dbReference>
<dbReference type="Pfam" id="PF03328">
    <property type="entry name" value="HpcH_HpaI"/>
    <property type="match status" value="1"/>
</dbReference>
<protein>
    <submittedName>
        <fullName evidence="5">HpcH/HpaI aldolase/citrate lyase family protein</fullName>
    </submittedName>
</protein>
<keyword evidence="6" id="KW-1185">Reference proteome</keyword>
<sequence length="292" mass="32269">MKPVRSLLYVPANNSEWVASAPTKYEADAIIYDLEDAVPPEEKAHARNVLSEALPDAASEDTVFAVRVNPPDTTEFDADIDAIVREEVDVIVVPKLSTVENVDRIAHVIDYLETIRGLETPIQIALLPETAWGFTRTEELCEATDRVSALIGASSRGGDIERALGFEWTKGADERRFFLSKLLMEGRAAGLNQFIAGPWLDVADTDGLTAEAEMVKQYGYTGFQVVHPDHVPIVNNVFTPSVTEAEEARELLYAFDESDDDGVFQFDGQMVDIAHRKRAAQIVEQAKAFDVL</sequence>
<dbReference type="EMBL" id="JBHSFA010000001">
    <property type="protein sequence ID" value="MFC4540341.1"/>
    <property type="molecule type" value="Genomic_DNA"/>
</dbReference>
<dbReference type="InterPro" id="IPR005000">
    <property type="entry name" value="Aldolase/citrate-lyase_domain"/>
</dbReference>
<dbReference type="PIRSF" id="PIRSF015582">
    <property type="entry name" value="Cit_lyase_B"/>
    <property type="match status" value="1"/>
</dbReference>
<dbReference type="InterPro" id="IPR040442">
    <property type="entry name" value="Pyrv_kinase-like_dom_sf"/>
</dbReference>
<comment type="caution">
    <text evidence="5">The sequence shown here is derived from an EMBL/GenBank/DDBJ whole genome shotgun (WGS) entry which is preliminary data.</text>
</comment>
<keyword evidence="3" id="KW-0460">Magnesium</keyword>
<dbReference type="Gene3D" id="3.20.20.60">
    <property type="entry name" value="Phosphoenolpyruvate-binding domains"/>
    <property type="match status" value="1"/>
</dbReference>
<feature type="domain" description="HpcH/HpaI aldolase/citrate lyase" evidence="4">
    <location>
        <begin position="5"/>
        <end position="228"/>
    </location>
</feature>
<dbReference type="RefSeq" id="WP_250142387.1">
    <property type="nucleotide sequence ID" value="NZ_JALIQP010000007.1"/>
</dbReference>
<accession>A0ABD5PIR3</accession>
<evidence type="ECO:0000313" key="5">
    <source>
        <dbReference type="EMBL" id="MFC4540341.1"/>
    </source>
</evidence>
<evidence type="ECO:0000256" key="1">
    <source>
        <dbReference type="ARBA" id="ARBA00001946"/>
    </source>
</evidence>
<dbReference type="GO" id="GO:0046872">
    <property type="term" value="F:metal ion binding"/>
    <property type="evidence" value="ECO:0007669"/>
    <property type="project" value="UniProtKB-KW"/>
</dbReference>
<evidence type="ECO:0000256" key="2">
    <source>
        <dbReference type="ARBA" id="ARBA00022723"/>
    </source>
</evidence>
<dbReference type="InterPro" id="IPR011206">
    <property type="entry name" value="Citrate_lyase_beta/mcl1/mcl2"/>
</dbReference>
<keyword evidence="2" id="KW-0479">Metal-binding</keyword>
<evidence type="ECO:0000256" key="3">
    <source>
        <dbReference type="ARBA" id="ARBA00022842"/>
    </source>
</evidence>
<organism evidence="5 6">
    <name type="scientific">Halosolutus amylolyticus</name>
    <dbReference type="NCBI Taxonomy" id="2932267"/>
    <lineage>
        <taxon>Archaea</taxon>
        <taxon>Methanobacteriati</taxon>
        <taxon>Methanobacteriota</taxon>
        <taxon>Stenosarchaea group</taxon>
        <taxon>Halobacteria</taxon>
        <taxon>Halobacteriales</taxon>
        <taxon>Natrialbaceae</taxon>
        <taxon>Halosolutus</taxon>
    </lineage>
</organism>
<reference evidence="5 6" key="1">
    <citation type="journal article" date="2019" name="Int. J. Syst. Evol. Microbiol.">
        <title>The Global Catalogue of Microorganisms (GCM) 10K type strain sequencing project: providing services to taxonomists for standard genome sequencing and annotation.</title>
        <authorList>
            <consortium name="The Broad Institute Genomics Platform"/>
            <consortium name="The Broad Institute Genome Sequencing Center for Infectious Disease"/>
            <person name="Wu L."/>
            <person name="Ma J."/>
        </authorList>
    </citation>
    <scope>NUCLEOTIDE SEQUENCE [LARGE SCALE GENOMIC DNA]</scope>
    <source>
        <strain evidence="5 6">WLHS5</strain>
    </source>
</reference>
<evidence type="ECO:0000259" key="4">
    <source>
        <dbReference type="Pfam" id="PF03328"/>
    </source>
</evidence>
<dbReference type="InterPro" id="IPR015813">
    <property type="entry name" value="Pyrv/PenolPyrv_kinase-like_dom"/>
</dbReference>
<dbReference type="Proteomes" id="UP001595898">
    <property type="component" value="Unassembled WGS sequence"/>
</dbReference>
<keyword evidence="5" id="KW-0456">Lyase</keyword>
<evidence type="ECO:0000313" key="6">
    <source>
        <dbReference type="Proteomes" id="UP001595898"/>
    </source>
</evidence>
<name>A0ABD5PIR3_9EURY</name>
<gene>
    <name evidence="5" type="ORF">ACFO5R_00100</name>
</gene>
<dbReference type="GO" id="GO:0016829">
    <property type="term" value="F:lyase activity"/>
    <property type="evidence" value="ECO:0007669"/>
    <property type="project" value="UniProtKB-KW"/>
</dbReference>
<dbReference type="PANTHER" id="PTHR32308:SF10">
    <property type="entry name" value="CITRATE LYASE SUBUNIT BETA"/>
    <property type="match status" value="1"/>
</dbReference>
<proteinExistence type="predicted"/>
<comment type="cofactor">
    <cofactor evidence="1">
        <name>Mg(2+)</name>
        <dbReference type="ChEBI" id="CHEBI:18420"/>
    </cofactor>
</comment>